<protein>
    <recommendedName>
        <fullName evidence="1">BPL/LPL catalytic domain-containing protein</fullName>
    </recommendedName>
</protein>
<dbReference type="PANTHER" id="PTHR43679">
    <property type="entry name" value="OCTANOYLTRANSFERASE LIPM-RELATED"/>
    <property type="match status" value="1"/>
</dbReference>
<dbReference type="Proteomes" id="UP000250918">
    <property type="component" value="Unassembled WGS sequence"/>
</dbReference>
<dbReference type="AlphaFoldDB" id="A0A855X3P3"/>
<dbReference type="SUPFAM" id="SSF55681">
    <property type="entry name" value="Class II aaRS and biotin synthetases"/>
    <property type="match status" value="1"/>
</dbReference>
<dbReference type="Gene3D" id="3.30.930.10">
    <property type="entry name" value="Bira Bifunctional Protein, Domain 2"/>
    <property type="match status" value="1"/>
</dbReference>
<gene>
    <name evidence="2" type="ORF">C3F09_02430</name>
</gene>
<dbReference type="InterPro" id="IPR045864">
    <property type="entry name" value="aa-tRNA-synth_II/BPL/LPL"/>
</dbReference>
<dbReference type="PANTHER" id="PTHR43679:SF2">
    <property type="entry name" value="OCTANOYL-[GCVH]:PROTEIN N-OCTANOYLTRANSFERASE"/>
    <property type="match status" value="1"/>
</dbReference>
<sequence>MSLSHVARCFITHGGEPHFNMAFDEWLFEQALHDASFVAMRMYSWRPGGITIGLNQRAETALNWQAVGETAVIRRVTGGRALYHDPSELTYAVILGADVTRKLSAGGSTQKVSAVLADGLADFLARQGIGAEFVRRSSPLDRRPVAGQTAPCFASSARYELVSDGRKVVASAQRHIGETILQHGSIKTHGVVPHSALPGIGDTSGSLFDGQSIDYEHVKSAARDFFRAIGETIGVEWQVSEERVESAVSLRQSQIMSAPLDRREFH</sequence>
<proteinExistence type="predicted"/>
<feature type="domain" description="BPL/LPL catalytic" evidence="1">
    <location>
        <begin position="34"/>
        <end position="234"/>
    </location>
</feature>
<organism evidence="2 3">
    <name type="scientific">candidate division GN15 bacterium</name>
    <dbReference type="NCBI Taxonomy" id="2072418"/>
    <lineage>
        <taxon>Bacteria</taxon>
        <taxon>candidate division GN15</taxon>
    </lineage>
</organism>
<comment type="caution">
    <text evidence="2">The sequence shown here is derived from an EMBL/GenBank/DDBJ whole genome shotgun (WGS) entry which is preliminary data.</text>
</comment>
<accession>A0A855X3P3</accession>
<name>A0A855X3P3_9BACT</name>
<dbReference type="EMBL" id="PQAP01000009">
    <property type="protein sequence ID" value="PWB75470.1"/>
    <property type="molecule type" value="Genomic_DNA"/>
</dbReference>
<evidence type="ECO:0000259" key="1">
    <source>
        <dbReference type="PROSITE" id="PS51733"/>
    </source>
</evidence>
<dbReference type="Pfam" id="PF21948">
    <property type="entry name" value="LplA-B_cat"/>
    <property type="match status" value="1"/>
</dbReference>
<dbReference type="PROSITE" id="PS51733">
    <property type="entry name" value="BPL_LPL_CATALYTIC"/>
    <property type="match status" value="1"/>
</dbReference>
<evidence type="ECO:0000313" key="3">
    <source>
        <dbReference type="Proteomes" id="UP000250918"/>
    </source>
</evidence>
<dbReference type="InterPro" id="IPR004143">
    <property type="entry name" value="BPL_LPL_catalytic"/>
</dbReference>
<reference evidence="2 3" key="1">
    <citation type="journal article" date="2018" name="ISME J.">
        <title>A methanotrophic archaeon couples anaerobic oxidation of methane to Fe(III) reduction.</title>
        <authorList>
            <person name="Cai C."/>
            <person name="Leu A.O."/>
            <person name="Xie G.J."/>
            <person name="Guo J."/>
            <person name="Feng Y."/>
            <person name="Zhao J.X."/>
            <person name="Tyson G.W."/>
            <person name="Yuan Z."/>
            <person name="Hu S."/>
        </authorList>
    </citation>
    <scope>NUCLEOTIDE SEQUENCE [LARGE SCALE GENOMIC DNA]</scope>
    <source>
        <strain evidence="2">FeB_12</strain>
    </source>
</reference>
<dbReference type="InterPro" id="IPR050664">
    <property type="entry name" value="Octanoyltrans_LipM/LipL"/>
</dbReference>
<evidence type="ECO:0000313" key="2">
    <source>
        <dbReference type="EMBL" id="PWB75470.1"/>
    </source>
</evidence>